<evidence type="ECO:0008006" key="3">
    <source>
        <dbReference type="Google" id="ProtNLM"/>
    </source>
</evidence>
<organism evidence="1 2">
    <name type="scientific">Mesorhizobium cantuariense</name>
    <dbReference type="NCBI Taxonomy" id="1300275"/>
    <lineage>
        <taxon>Bacteria</taxon>
        <taxon>Pseudomonadati</taxon>
        <taxon>Pseudomonadota</taxon>
        <taxon>Alphaproteobacteria</taxon>
        <taxon>Hyphomicrobiales</taxon>
        <taxon>Phyllobacteriaceae</taxon>
        <taxon>Mesorhizobium</taxon>
    </lineage>
</organism>
<sequence>MTRFFAGNKSGSGPVVKIMKNDADDPLAIPNANVGKFAFNSEIQTIGYIKDIFAVDVNFTTYPATGGTASSPNIYYLPSGANRENCQVRIRSWIFSGNSFQVYEYYEAYFAATYGFTFFPLCEVRAALDYTTNKFRGPYVDLHEGAASGKGQVYSYTGYGSSTYSVLNSGYVGGSTFNRPCVTASATSSGATISIARTLVTVWDLPMREEAIPTFVATPVAGQEPIRINSSMCRVARPGYTIADTNLDHYILHENKIPAKILAAGEITVPTGGTATITTRLPVTSQTYMDFVARRQSETTFWHPPYISSMNESQSLDFTYVVSGSTVVITSASQYNLVVRYIICANSGAAPTTGGSNIGWRGTDGVGAFYQVKRPGSHDTAYNLDDIMLDTRLVYMPILAEGFLNWSGDFPTALSGGDRFKGVRKTNITVANPDGLLLFPKVGAVYNAPPNASDYNEPSAVWGKHVVFVNDSTWAGQSTGESTWINMLSETSVDIFASNNNPYLIADSGVSYHNAQLKGVRYYIFGIPTSL</sequence>
<evidence type="ECO:0000313" key="1">
    <source>
        <dbReference type="EMBL" id="MFC3326199.1"/>
    </source>
</evidence>
<evidence type="ECO:0000313" key="2">
    <source>
        <dbReference type="Proteomes" id="UP001595648"/>
    </source>
</evidence>
<accession>A0ABV7MY41</accession>
<reference evidence="2" key="1">
    <citation type="journal article" date="2019" name="Int. J. Syst. Evol. Microbiol.">
        <title>The Global Catalogue of Microorganisms (GCM) 10K type strain sequencing project: providing services to taxonomists for standard genome sequencing and annotation.</title>
        <authorList>
            <consortium name="The Broad Institute Genomics Platform"/>
            <consortium name="The Broad Institute Genome Sequencing Center for Infectious Disease"/>
            <person name="Wu L."/>
            <person name="Ma J."/>
        </authorList>
    </citation>
    <scope>NUCLEOTIDE SEQUENCE [LARGE SCALE GENOMIC DNA]</scope>
    <source>
        <strain evidence="2">ICMP 19515</strain>
    </source>
</reference>
<keyword evidence="2" id="KW-1185">Reference proteome</keyword>
<dbReference type="Proteomes" id="UP001595648">
    <property type="component" value="Unassembled WGS sequence"/>
</dbReference>
<protein>
    <recommendedName>
        <fullName evidence="3">Virion structural protein</fullName>
    </recommendedName>
</protein>
<gene>
    <name evidence="1" type="ORF">ACFOJ9_31280</name>
</gene>
<proteinExistence type="predicted"/>
<dbReference type="RefSeq" id="WP_378984856.1">
    <property type="nucleotide sequence ID" value="NZ_JBHRVD010000001.1"/>
</dbReference>
<comment type="caution">
    <text evidence="1">The sequence shown here is derived from an EMBL/GenBank/DDBJ whole genome shotgun (WGS) entry which is preliminary data.</text>
</comment>
<name>A0ABV7MY41_9HYPH</name>
<dbReference type="EMBL" id="JBHRVD010000001">
    <property type="protein sequence ID" value="MFC3326199.1"/>
    <property type="molecule type" value="Genomic_DNA"/>
</dbReference>